<dbReference type="OrthoDB" id="8538589at2"/>
<keyword evidence="3" id="KW-1185">Reference proteome</keyword>
<reference evidence="2 3" key="1">
    <citation type="submission" date="2018-06" db="EMBL/GenBank/DDBJ databases">
        <title>Paenibacillus imtechensis sp. nov.</title>
        <authorList>
            <person name="Pinnaka A.K."/>
            <person name="Singh H."/>
            <person name="Kaur M."/>
        </authorList>
    </citation>
    <scope>NUCLEOTIDE SEQUENCE [LARGE SCALE GENOMIC DNA]</scope>
    <source>
        <strain evidence="2 3">SMB1</strain>
    </source>
</reference>
<gene>
    <name evidence="2" type="ORF">DNH61_16130</name>
</gene>
<keyword evidence="2" id="KW-0808">Transferase</keyword>
<sequence>MADWHQVFVYGSLLPGLANHPVAAPYIRGSRQGSVRGQLVDAGNYPALIRVQPAAGRIVQGQWITVCRNGLAALDRLEEFYGLEEWNDYERVWVSDAMLPRQQGWVYVWPSLRGCPLIEGDSWLLYYRSKHTDWQ</sequence>
<comment type="caution">
    <text evidence="2">The sequence shown here is derived from an EMBL/GenBank/DDBJ whole genome shotgun (WGS) entry which is preliminary data.</text>
</comment>
<dbReference type="InterPro" id="IPR013024">
    <property type="entry name" value="GGCT-like"/>
</dbReference>
<dbReference type="CDD" id="cd06661">
    <property type="entry name" value="GGCT_like"/>
    <property type="match status" value="1"/>
</dbReference>
<organism evidence="2 3">
    <name type="scientific">Paenibacillus sambharensis</name>
    <dbReference type="NCBI Taxonomy" id="1803190"/>
    <lineage>
        <taxon>Bacteria</taxon>
        <taxon>Bacillati</taxon>
        <taxon>Bacillota</taxon>
        <taxon>Bacilli</taxon>
        <taxon>Bacillales</taxon>
        <taxon>Paenibacillaceae</taxon>
        <taxon>Paenibacillus</taxon>
    </lineage>
</organism>
<evidence type="ECO:0000259" key="1">
    <source>
        <dbReference type="Pfam" id="PF06094"/>
    </source>
</evidence>
<dbReference type="GO" id="GO:0016740">
    <property type="term" value="F:transferase activity"/>
    <property type="evidence" value="ECO:0007669"/>
    <property type="project" value="UniProtKB-KW"/>
</dbReference>
<dbReference type="SUPFAM" id="SSF110857">
    <property type="entry name" value="Gamma-glutamyl cyclotransferase-like"/>
    <property type="match status" value="1"/>
</dbReference>
<dbReference type="AlphaFoldDB" id="A0A2W1LSK1"/>
<proteinExistence type="predicted"/>
<dbReference type="Pfam" id="PF06094">
    <property type="entry name" value="GGACT"/>
    <property type="match status" value="1"/>
</dbReference>
<protein>
    <submittedName>
        <fullName evidence="2">Gamma-glutamylcyclotransferase</fullName>
    </submittedName>
</protein>
<dbReference type="RefSeq" id="WP_111147718.1">
    <property type="nucleotide sequence ID" value="NZ_QKRB01000049.1"/>
</dbReference>
<name>A0A2W1LSK1_9BACL</name>
<evidence type="ECO:0000313" key="2">
    <source>
        <dbReference type="EMBL" id="PZD94821.1"/>
    </source>
</evidence>
<dbReference type="InterPro" id="IPR009288">
    <property type="entry name" value="AIG2-like_dom"/>
</dbReference>
<dbReference type="Proteomes" id="UP000249522">
    <property type="component" value="Unassembled WGS sequence"/>
</dbReference>
<feature type="domain" description="Gamma-glutamylcyclotransferase AIG2-like" evidence="1">
    <location>
        <begin position="7"/>
        <end position="124"/>
    </location>
</feature>
<accession>A0A2W1LSK1</accession>
<dbReference type="EMBL" id="QKRB01000049">
    <property type="protein sequence ID" value="PZD94821.1"/>
    <property type="molecule type" value="Genomic_DNA"/>
</dbReference>
<evidence type="ECO:0000313" key="3">
    <source>
        <dbReference type="Proteomes" id="UP000249522"/>
    </source>
</evidence>
<dbReference type="InterPro" id="IPR036568">
    <property type="entry name" value="GGCT-like_sf"/>
</dbReference>
<dbReference type="Gene3D" id="3.10.490.10">
    <property type="entry name" value="Gamma-glutamyl cyclotransferase-like"/>
    <property type="match status" value="1"/>
</dbReference>